<gene>
    <name evidence="2" type="ORF">CABS02_15129</name>
</gene>
<feature type="compositionally biased region" description="Basic and acidic residues" evidence="1">
    <location>
        <begin position="327"/>
        <end position="349"/>
    </location>
</feature>
<reference evidence="2" key="1">
    <citation type="submission" date="2019-01" db="EMBL/GenBank/DDBJ databases">
        <title>Colletotrichum abscissum LGMF1257.</title>
        <authorList>
            <person name="Baroncelli R."/>
        </authorList>
    </citation>
    <scope>NUCLEOTIDE SEQUENCE</scope>
    <source>
        <strain evidence="2">Ca142</strain>
    </source>
</reference>
<protein>
    <submittedName>
        <fullName evidence="2">Uncharacterized protein</fullName>
    </submittedName>
</protein>
<comment type="caution">
    <text evidence="2">The sequence shown here is derived from an EMBL/GenBank/DDBJ whole genome shotgun (WGS) entry which is preliminary data.</text>
</comment>
<sequence length="356" mass="40151">MPAFQPPEVTCEKDKAWIKRAKFPFRNPTPLWNKYWHRYNTITIPLRDEDAYFADVSAAAKLAQSREHLEELLDVQCEERRREYDTLILDIAVACIQNTSLSKTPHHAALKASQTGSLDSLLQVLCGVVFGWKDGDKENRVPRIDDADETEYCIDGKGDLRSKYNTPEISSELADDPFEYDNTIASGLYSPRGWEDWNEDEENLWNDPSWKVSDCPTSETNLSPPGVDEVVVAERGDSDQAFCEHPPEQLDGILKVTPPTNQISPLPSPYLSLIDTSVGLSPHSRQTSSPDPPSTCDQKLSASTSARMVDEWQSPPKPRFPTNRADSVSKNEGKKRKLQDDDHHNDNGQKRQKQKG</sequence>
<dbReference type="Proteomes" id="UP001056436">
    <property type="component" value="Unassembled WGS sequence"/>
</dbReference>
<keyword evidence="3" id="KW-1185">Reference proteome</keyword>
<dbReference type="OrthoDB" id="4844612at2759"/>
<dbReference type="EMBL" id="SDAQ01000260">
    <property type="protein sequence ID" value="KAI3528399.1"/>
    <property type="molecule type" value="Genomic_DNA"/>
</dbReference>
<organism evidence="2 3">
    <name type="scientific">Colletotrichum abscissum</name>
    <dbReference type="NCBI Taxonomy" id="1671311"/>
    <lineage>
        <taxon>Eukaryota</taxon>
        <taxon>Fungi</taxon>
        <taxon>Dikarya</taxon>
        <taxon>Ascomycota</taxon>
        <taxon>Pezizomycotina</taxon>
        <taxon>Sordariomycetes</taxon>
        <taxon>Hypocreomycetidae</taxon>
        <taxon>Glomerellales</taxon>
        <taxon>Glomerellaceae</taxon>
        <taxon>Colletotrichum</taxon>
        <taxon>Colletotrichum acutatum species complex</taxon>
    </lineage>
</organism>
<feature type="compositionally biased region" description="Polar residues" evidence="1">
    <location>
        <begin position="279"/>
        <end position="306"/>
    </location>
</feature>
<evidence type="ECO:0000313" key="3">
    <source>
        <dbReference type="Proteomes" id="UP001056436"/>
    </source>
</evidence>
<accession>A0A9Q0AW88</accession>
<evidence type="ECO:0000256" key="1">
    <source>
        <dbReference type="SAM" id="MobiDB-lite"/>
    </source>
</evidence>
<name>A0A9Q0AW88_9PEZI</name>
<dbReference type="AlphaFoldDB" id="A0A9Q0AW88"/>
<proteinExistence type="predicted"/>
<feature type="region of interest" description="Disordered" evidence="1">
    <location>
        <begin position="279"/>
        <end position="356"/>
    </location>
</feature>
<evidence type="ECO:0000313" key="2">
    <source>
        <dbReference type="EMBL" id="KAI3528399.1"/>
    </source>
</evidence>